<proteinExistence type="inferred from homology"/>
<keyword evidence="3 8" id="KW-0813">Transport</keyword>
<keyword evidence="4 8" id="KW-1003">Cell membrane</keyword>
<evidence type="ECO:0000256" key="7">
    <source>
        <dbReference type="ARBA" id="ARBA00023136"/>
    </source>
</evidence>
<comment type="similarity">
    <text evidence="2 8">Belongs to the BioY family.</text>
</comment>
<dbReference type="Proteomes" id="UP000245634">
    <property type="component" value="Unassembled WGS sequence"/>
</dbReference>
<dbReference type="PANTHER" id="PTHR34295:SF4">
    <property type="entry name" value="BIOTIN TRANSPORTER BIOY-RELATED"/>
    <property type="match status" value="1"/>
</dbReference>
<dbReference type="GO" id="GO:0015225">
    <property type="term" value="F:biotin transmembrane transporter activity"/>
    <property type="evidence" value="ECO:0007669"/>
    <property type="project" value="UniProtKB-UniRule"/>
</dbReference>
<dbReference type="Gene3D" id="1.10.1760.20">
    <property type="match status" value="1"/>
</dbReference>
<evidence type="ECO:0000256" key="2">
    <source>
        <dbReference type="ARBA" id="ARBA00010692"/>
    </source>
</evidence>
<keyword evidence="7 8" id="KW-0472">Membrane</keyword>
<evidence type="ECO:0000256" key="6">
    <source>
        <dbReference type="ARBA" id="ARBA00022989"/>
    </source>
</evidence>
<dbReference type="PANTHER" id="PTHR34295">
    <property type="entry name" value="BIOTIN TRANSPORTER BIOY"/>
    <property type="match status" value="1"/>
</dbReference>
<dbReference type="EMBL" id="QGGL01000004">
    <property type="protein sequence ID" value="PWK14920.1"/>
    <property type="molecule type" value="Genomic_DNA"/>
</dbReference>
<dbReference type="RefSeq" id="WP_109687324.1">
    <property type="nucleotide sequence ID" value="NZ_QGGL01000004.1"/>
</dbReference>
<feature type="transmembrane region" description="Helical" evidence="9">
    <location>
        <begin position="6"/>
        <end position="28"/>
    </location>
</feature>
<organism evidence="10 11">
    <name type="scientific">Tumebacillus permanentifrigoris</name>
    <dbReference type="NCBI Taxonomy" id="378543"/>
    <lineage>
        <taxon>Bacteria</taxon>
        <taxon>Bacillati</taxon>
        <taxon>Bacillota</taxon>
        <taxon>Bacilli</taxon>
        <taxon>Bacillales</taxon>
        <taxon>Alicyclobacillaceae</taxon>
        <taxon>Tumebacillus</taxon>
    </lineage>
</organism>
<evidence type="ECO:0000256" key="3">
    <source>
        <dbReference type="ARBA" id="ARBA00022448"/>
    </source>
</evidence>
<evidence type="ECO:0000256" key="4">
    <source>
        <dbReference type="ARBA" id="ARBA00022475"/>
    </source>
</evidence>
<dbReference type="OrthoDB" id="9803495at2"/>
<accession>A0A316DDQ0</accession>
<comment type="subcellular location">
    <subcellularLocation>
        <location evidence="1 8">Cell membrane</location>
        <topology evidence="1 8">Multi-pass membrane protein</topology>
    </subcellularLocation>
</comment>
<evidence type="ECO:0000256" key="1">
    <source>
        <dbReference type="ARBA" id="ARBA00004651"/>
    </source>
</evidence>
<comment type="caution">
    <text evidence="10">The sequence shown here is derived from an EMBL/GenBank/DDBJ whole genome shotgun (WGS) entry which is preliminary data.</text>
</comment>
<keyword evidence="6 9" id="KW-1133">Transmembrane helix</keyword>
<evidence type="ECO:0000256" key="8">
    <source>
        <dbReference type="PIRNR" id="PIRNR016661"/>
    </source>
</evidence>
<protein>
    <recommendedName>
        <fullName evidence="8">Biotin transporter</fullName>
    </recommendedName>
</protein>
<evidence type="ECO:0000256" key="5">
    <source>
        <dbReference type="ARBA" id="ARBA00022692"/>
    </source>
</evidence>
<feature type="transmembrane region" description="Helical" evidence="9">
    <location>
        <begin position="90"/>
        <end position="107"/>
    </location>
</feature>
<reference evidence="10 11" key="1">
    <citation type="submission" date="2018-05" db="EMBL/GenBank/DDBJ databases">
        <title>Genomic Encyclopedia of Type Strains, Phase IV (KMG-IV): sequencing the most valuable type-strain genomes for metagenomic binning, comparative biology and taxonomic classification.</title>
        <authorList>
            <person name="Goeker M."/>
        </authorList>
    </citation>
    <scope>NUCLEOTIDE SEQUENCE [LARGE SCALE GENOMIC DNA]</scope>
    <source>
        <strain evidence="10 11">DSM 18773</strain>
    </source>
</reference>
<evidence type="ECO:0000313" key="11">
    <source>
        <dbReference type="Proteomes" id="UP000245634"/>
    </source>
</evidence>
<feature type="transmembrane region" description="Helical" evidence="9">
    <location>
        <begin position="152"/>
        <end position="177"/>
    </location>
</feature>
<feature type="transmembrane region" description="Helical" evidence="9">
    <location>
        <begin position="119"/>
        <end position="140"/>
    </location>
</feature>
<keyword evidence="5 9" id="KW-0812">Transmembrane</keyword>
<evidence type="ECO:0000256" key="9">
    <source>
        <dbReference type="SAM" id="Phobius"/>
    </source>
</evidence>
<evidence type="ECO:0000313" key="10">
    <source>
        <dbReference type="EMBL" id="PWK14920.1"/>
    </source>
</evidence>
<dbReference type="GO" id="GO:0005886">
    <property type="term" value="C:plasma membrane"/>
    <property type="evidence" value="ECO:0007669"/>
    <property type="project" value="UniProtKB-SubCell"/>
</dbReference>
<dbReference type="PIRSF" id="PIRSF016661">
    <property type="entry name" value="BioY"/>
    <property type="match status" value="1"/>
</dbReference>
<keyword evidence="11" id="KW-1185">Reference proteome</keyword>
<name>A0A316DDQ0_9BACL</name>
<feature type="transmembrane region" description="Helical" evidence="9">
    <location>
        <begin position="40"/>
        <end position="70"/>
    </location>
</feature>
<dbReference type="InterPro" id="IPR003784">
    <property type="entry name" value="BioY"/>
</dbReference>
<dbReference type="AlphaFoldDB" id="A0A316DDQ0"/>
<gene>
    <name evidence="10" type="ORF">C7459_104122</name>
</gene>
<sequence length="188" mass="19766">MIAKPTLLKLALALLSAVLLVILSNVFLQLAPLSRVPVNLATFAVMLAGALLGASYGFFSVLSVVLLTAVGLPLLGQQGGMDLLLGAQGGFLWMYPVCAGLLGLAVSRITGRDLASVGLLFLAAFGLGSLLDYTTGLLWFAHLQHVSLVQAWQSACIPYLVGDVLKSLAVAVIAWPLRPRGKGKRKRS</sequence>
<dbReference type="Pfam" id="PF02632">
    <property type="entry name" value="BioY"/>
    <property type="match status" value="1"/>
</dbReference>